<sequence length="329" mass="37551">MTMETYTTTPSQVFDIEGSSRQIISDYLSLSIDNLSNLKTKSQSHLDSILASDFDRPNSIIKSHASTQQSQQKVSIKDLDLPFELLNNYDTPTPSLSKLETTTMTDDEFSSQIPPKIPELTKELKEPTSVLDLPFDYIDDHFEEEEEFYEIEVPIIDDGIFSSEIKSIINSTKTLYRYTSIDDAPMIQSDDINKISHQISSKINLDTNSGFDLFSSDQSKDNINSISNEKHLIEDEDESQIEISNDIVELILDKLGINNTIFNNVNECLYKSSTESINTITQIEVLDNRLENEDIDIVNRISNEIASEFNVNEKIKNDLFYYGFNEEDK</sequence>
<keyword evidence="2" id="KW-1185">Reference proteome</keyword>
<dbReference type="VEuPathDB" id="TrichDB:TRFO_26847"/>
<proteinExistence type="predicted"/>
<protein>
    <submittedName>
        <fullName evidence="1">Uncharacterized protein</fullName>
    </submittedName>
</protein>
<name>A0A1J4K6S4_9EUKA</name>
<comment type="caution">
    <text evidence="1">The sequence shown here is derived from an EMBL/GenBank/DDBJ whole genome shotgun (WGS) entry which is preliminary data.</text>
</comment>
<dbReference type="Proteomes" id="UP000179807">
    <property type="component" value="Unassembled WGS sequence"/>
</dbReference>
<dbReference type="GeneID" id="94839901"/>
<gene>
    <name evidence="1" type="ORF">TRFO_26847</name>
</gene>
<evidence type="ECO:0000313" key="2">
    <source>
        <dbReference type="Proteomes" id="UP000179807"/>
    </source>
</evidence>
<organism evidence="1 2">
    <name type="scientific">Tritrichomonas foetus</name>
    <dbReference type="NCBI Taxonomy" id="1144522"/>
    <lineage>
        <taxon>Eukaryota</taxon>
        <taxon>Metamonada</taxon>
        <taxon>Parabasalia</taxon>
        <taxon>Tritrichomonadida</taxon>
        <taxon>Tritrichomonadidae</taxon>
        <taxon>Tritrichomonas</taxon>
    </lineage>
</organism>
<evidence type="ECO:0000313" key="1">
    <source>
        <dbReference type="EMBL" id="OHT05428.1"/>
    </source>
</evidence>
<accession>A0A1J4K6S4</accession>
<dbReference type="EMBL" id="MLAK01000758">
    <property type="protein sequence ID" value="OHT05428.1"/>
    <property type="molecule type" value="Genomic_DNA"/>
</dbReference>
<reference evidence="1" key="1">
    <citation type="submission" date="2016-10" db="EMBL/GenBank/DDBJ databases">
        <authorList>
            <person name="Benchimol M."/>
            <person name="Almeida L.G."/>
            <person name="Vasconcelos A.T."/>
            <person name="Perreira-Neves A."/>
            <person name="Rosa I.A."/>
            <person name="Tasca T."/>
            <person name="Bogo M.R."/>
            <person name="de Souza W."/>
        </authorList>
    </citation>
    <scope>NUCLEOTIDE SEQUENCE [LARGE SCALE GENOMIC DNA]</scope>
    <source>
        <strain evidence="1">K</strain>
    </source>
</reference>
<dbReference type="AlphaFoldDB" id="A0A1J4K6S4"/>
<dbReference type="RefSeq" id="XP_068358564.1">
    <property type="nucleotide sequence ID" value="XM_068505197.1"/>
</dbReference>